<dbReference type="GO" id="GO:0003677">
    <property type="term" value="F:DNA binding"/>
    <property type="evidence" value="ECO:0007669"/>
    <property type="project" value="UniProtKB-KW"/>
</dbReference>
<dbReference type="InterPro" id="IPR010982">
    <property type="entry name" value="Lambda_DNA-bd_dom_sf"/>
</dbReference>
<dbReference type="PROSITE" id="PS50943">
    <property type="entry name" value="HTH_CROC1"/>
    <property type="match status" value="1"/>
</dbReference>
<gene>
    <name evidence="3" type="ORF">D5R55_09385</name>
</gene>
<dbReference type="CDD" id="cd02209">
    <property type="entry name" value="cupin_XRE_C"/>
    <property type="match status" value="1"/>
</dbReference>
<dbReference type="EMBL" id="CP034545">
    <property type="protein sequence ID" value="AZQ51197.1"/>
    <property type="molecule type" value="Genomic_DNA"/>
</dbReference>
<proteinExistence type="predicted"/>
<dbReference type="PANTHER" id="PTHR46797:SF1">
    <property type="entry name" value="METHYLPHOSPHONATE SYNTHASE"/>
    <property type="match status" value="1"/>
</dbReference>
<dbReference type="SUPFAM" id="SSF47413">
    <property type="entry name" value="lambda repressor-like DNA-binding domains"/>
    <property type="match status" value="1"/>
</dbReference>
<name>A0A3S9N686_9BURK</name>
<reference evidence="3 4" key="1">
    <citation type="submission" date="2018-12" db="EMBL/GenBank/DDBJ databases">
        <title>Cadmium resistance mechanism in endophytic bacteria Burkholderia cenocepacia YG-3.</title>
        <authorList>
            <person name="Zhang X."/>
            <person name="Wang X."/>
            <person name="Zhu Y."/>
        </authorList>
    </citation>
    <scope>NUCLEOTIDE SEQUENCE [LARGE SCALE GENOMIC DNA]</scope>
    <source>
        <strain evidence="3 4">YG-3</strain>
    </source>
</reference>
<dbReference type="Proteomes" id="UP000277191">
    <property type="component" value="Chromosome 1"/>
</dbReference>
<dbReference type="InterPro" id="IPR011051">
    <property type="entry name" value="RmlC_Cupin_sf"/>
</dbReference>
<protein>
    <submittedName>
        <fullName evidence="3">Cupin domain-containing protein</fullName>
    </submittedName>
</protein>
<evidence type="ECO:0000256" key="1">
    <source>
        <dbReference type="ARBA" id="ARBA00023125"/>
    </source>
</evidence>
<feature type="domain" description="HTH cro/C1-type" evidence="2">
    <location>
        <begin position="19"/>
        <end position="73"/>
    </location>
</feature>
<accession>A0A3S9N686</accession>
<dbReference type="InterPro" id="IPR050807">
    <property type="entry name" value="TransReg_Diox_bact_type"/>
</dbReference>
<dbReference type="PANTHER" id="PTHR46797">
    <property type="entry name" value="HTH-TYPE TRANSCRIPTIONAL REGULATOR"/>
    <property type="match status" value="1"/>
</dbReference>
<dbReference type="Pfam" id="PF07883">
    <property type="entry name" value="Cupin_2"/>
    <property type="match status" value="1"/>
</dbReference>
<evidence type="ECO:0000259" key="2">
    <source>
        <dbReference type="PROSITE" id="PS50943"/>
    </source>
</evidence>
<keyword evidence="1" id="KW-0238">DNA-binding</keyword>
<organism evidence="3 4">
    <name type="scientific">Burkholderia cenocepacia</name>
    <dbReference type="NCBI Taxonomy" id="95486"/>
    <lineage>
        <taxon>Bacteria</taxon>
        <taxon>Pseudomonadati</taxon>
        <taxon>Pseudomonadota</taxon>
        <taxon>Betaproteobacteria</taxon>
        <taxon>Burkholderiales</taxon>
        <taxon>Burkholderiaceae</taxon>
        <taxon>Burkholderia</taxon>
        <taxon>Burkholderia cepacia complex</taxon>
    </lineage>
</organism>
<evidence type="ECO:0000313" key="3">
    <source>
        <dbReference type="EMBL" id="AZQ51197.1"/>
    </source>
</evidence>
<sequence>MVLPPDESVLVAVSLGNKIRSLRQRLKLTLDEAATTAGISKPFLSQVERGRATPSITSLVRIAKALGVTMQYFIDTPTEARSVCRGDALKYFQFANSASSFARLTNLVDGRKLDAILVRIPAGQSPSEVTTHAGEEFLYVMRGTVVLTLEDCTFMLGAGDTAHYESTTPHAWQNTADEEAVIVWVGTPRLF</sequence>
<dbReference type="Gene3D" id="2.60.120.10">
    <property type="entry name" value="Jelly Rolls"/>
    <property type="match status" value="1"/>
</dbReference>
<dbReference type="CDD" id="cd00093">
    <property type="entry name" value="HTH_XRE"/>
    <property type="match status" value="1"/>
</dbReference>
<dbReference type="GO" id="GO:0003700">
    <property type="term" value="F:DNA-binding transcription factor activity"/>
    <property type="evidence" value="ECO:0007669"/>
    <property type="project" value="TreeGrafter"/>
</dbReference>
<dbReference type="AlphaFoldDB" id="A0A3S9N686"/>
<dbReference type="Pfam" id="PF01381">
    <property type="entry name" value="HTH_3"/>
    <property type="match status" value="1"/>
</dbReference>
<dbReference type="GO" id="GO:0005829">
    <property type="term" value="C:cytosol"/>
    <property type="evidence" value="ECO:0007669"/>
    <property type="project" value="TreeGrafter"/>
</dbReference>
<dbReference type="InterPro" id="IPR014710">
    <property type="entry name" value="RmlC-like_jellyroll"/>
</dbReference>
<dbReference type="InterPro" id="IPR013096">
    <property type="entry name" value="Cupin_2"/>
</dbReference>
<dbReference type="Gene3D" id="1.10.260.40">
    <property type="entry name" value="lambda repressor-like DNA-binding domains"/>
    <property type="match status" value="1"/>
</dbReference>
<evidence type="ECO:0000313" key="4">
    <source>
        <dbReference type="Proteomes" id="UP000277191"/>
    </source>
</evidence>
<dbReference type="SUPFAM" id="SSF51182">
    <property type="entry name" value="RmlC-like cupins"/>
    <property type="match status" value="1"/>
</dbReference>
<dbReference type="InterPro" id="IPR001387">
    <property type="entry name" value="Cro/C1-type_HTH"/>
</dbReference>
<dbReference type="RefSeq" id="WP_126361633.1">
    <property type="nucleotide sequence ID" value="NZ_CP034545.1"/>
</dbReference>
<dbReference type="SMART" id="SM00530">
    <property type="entry name" value="HTH_XRE"/>
    <property type="match status" value="1"/>
</dbReference>